<dbReference type="AlphaFoldDB" id="A0A559JBT0"/>
<keyword evidence="5" id="KW-0812">Transmembrane</keyword>
<keyword evidence="2 4" id="KW-0547">Nucleotide-binding</keyword>
<evidence type="ECO:0000313" key="8">
    <source>
        <dbReference type="Proteomes" id="UP000316330"/>
    </source>
</evidence>
<protein>
    <recommendedName>
        <fullName evidence="6">FtsK domain-containing protein</fullName>
    </recommendedName>
</protein>
<dbReference type="Pfam" id="PF01580">
    <property type="entry name" value="FtsK_SpoIIIE"/>
    <property type="match status" value="1"/>
</dbReference>
<keyword evidence="5" id="KW-0472">Membrane</keyword>
<evidence type="ECO:0000256" key="2">
    <source>
        <dbReference type="ARBA" id="ARBA00022741"/>
    </source>
</evidence>
<evidence type="ECO:0000313" key="7">
    <source>
        <dbReference type="EMBL" id="TVX97330.1"/>
    </source>
</evidence>
<feature type="transmembrane region" description="Helical" evidence="5">
    <location>
        <begin position="75"/>
        <end position="101"/>
    </location>
</feature>
<dbReference type="OrthoDB" id="2511091at2"/>
<keyword evidence="8" id="KW-1185">Reference proteome</keyword>
<keyword evidence="3 4" id="KW-0067">ATP-binding</keyword>
<dbReference type="GO" id="GO:0003677">
    <property type="term" value="F:DNA binding"/>
    <property type="evidence" value="ECO:0007669"/>
    <property type="project" value="InterPro"/>
</dbReference>
<evidence type="ECO:0000256" key="4">
    <source>
        <dbReference type="PROSITE-ProRule" id="PRU00289"/>
    </source>
</evidence>
<dbReference type="Gene3D" id="3.40.50.300">
    <property type="entry name" value="P-loop containing nucleotide triphosphate hydrolases"/>
    <property type="match status" value="1"/>
</dbReference>
<evidence type="ECO:0000256" key="3">
    <source>
        <dbReference type="ARBA" id="ARBA00022840"/>
    </source>
</evidence>
<dbReference type="GO" id="GO:0016020">
    <property type="term" value="C:membrane"/>
    <property type="evidence" value="ECO:0007669"/>
    <property type="project" value="UniProtKB-SubCell"/>
</dbReference>
<comment type="subcellular location">
    <subcellularLocation>
        <location evidence="1">Membrane</location>
        <topology evidence="1">Multi-pass membrane protein</topology>
    </subcellularLocation>
</comment>
<dbReference type="InterPro" id="IPR027417">
    <property type="entry name" value="P-loop_NTPase"/>
</dbReference>
<reference evidence="7 8" key="1">
    <citation type="submission" date="2019-07" db="EMBL/GenBank/DDBJ databases">
        <authorList>
            <person name="Kim J."/>
        </authorList>
    </citation>
    <scope>NUCLEOTIDE SEQUENCE [LARGE SCALE GENOMIC DNA]</scope>
    <source>
        <strain evidence="7 8">G13</strain>
    </source>
</reference>
<name>A0A559JBT0_9BACL</name>
<dbReference type="Proteomes" id="UP000316330">
    <property type="component" value="Unassembled WGS sequence"/>
</dbReference>
<feature type="domain" description="FtsK" evidence="6">
    <location>
        <begin position="218"/>
        <end position="411"/>
    </location>
</feature>
<evidence type="ECO:0000256" key="1">
    <source>
        <dbReference type="ARBA" id="ARBA00004141"/>
    </source>
</evidence>
<sequence length="458" mass="51641">MMERTFSMNNVNQNDRIRRERNRLKKAAYLRFITGVRQLSTIHRWKNVFVAIYLLVAAFAWAYRGKLLVGLDSAFSLLPILTIAVDWLVALFLLLGLLCLISTIGTPLKAKVFQDRLIRAGFTNHSHEPPLLLAKYKHPKNPKLTIWEFDENETSLSIWENKKDNIKGALIDTIINMKQSKNGRRIILCTVSPRSMLPPLLRWQDKYLSKESFELVLGESLIGRETVNLAKIPHILLGGSSGSGKSILLKLLLMQCVEMGAEVYIADFKGGVDFSAAWHKKCRMCFDESDLLDLLTSLTDELQRRKAAFREAECANIDEYNTATNTHLKRIIFACDEIAEILDKTGLSKERKELISQIESHLSVIARQGRAFGIHLIIATQRPSADILSGQIRSNIDFRICGRADNVLSQIILDSTEAAEQIPKDAQGRFITNTGLIFQSYLFDDNEVFSSGSRAIGG</sequence>
<feature type="transmembrane region" description="Helical" evidence="5">
    <location>
        <begin position="47"/>
        <end position="63"/>
    </location>
</feature>
<dbReference type="InterPro" id="IPR002543">
    <property type="entry name" value="FtsK_dom"/>
</dbReference>
<keyword evidence="5" id="KW-1133">Transmembrane helix</keyword>
<dbReference type="InterPro" id="IPR050206">
    <property type="entry name" value="FtsK/SpoIIIE/SftA"/>
</dbReference>
<proteinExistence type="predicted"/>
<feature type="binding site" evidence="4">
    <location>
        <begin position="239"/>
        <end position="246"/>
    </location>
    <ligand>
        <name>ATP</name>
        <dbReference type="ChEBI" id="CHEBI:30616"/>
    </ligand>
</feature>
<evidence type="ECO:0000259" key="6">
    <source>
        <dbReference type="PROSITE" id="PS50901"/>
    </source>
</evidence>
<dbReference type="SUPFAM" id="SSF52540">
    <property type="entry name" value="P-loop containing nucleoside triphosphate hydrolases"/>
    <property type="match status" value="1"/>
</dbReference>
<accession>A0A559JBT0</accession>
<comment type="caution">
    <text evidence="7">The sequence shown here is derived from an EMBL/GenBank/DDBJ whole genome shotgun (WGS) entry which is preliminary data.</text>
</comment>
<dbReference type="EMBL" id="VNJJ01000012">
    <property type="protein sequence ID" value="TVX97330.1"/>
    <property type="molecule type" value="Genomic_DNA"/>
</dbReference>
<dbReference type="GO" id="GO:0005524">
    <property type="term" value="F:ATP binding"/>
    <property type="evidence" value="ECO:0007669"/>
    <property type="project" value="UniProtKB-UniRule"/>
</dbReference>
<dbReference type="PANTHER" id="PTHR22683:SF41">
    <property type="entry name" value="DNA TRANSLOCASE FTSK"/>
    <property type="match status" value="1"/>
</dbReference>
<gene>
    <name evidence="7" type="ORF">FPZ45_18500</name>
</gene>
<dbReference type="PANTHER" id="PTHR22683">
    <property type="entry name" value="SPORULATION PROTEIN RELATED"/>
    <property type="match status" value="1"/>
</dbReference>
<dbReference type="PROSITE" id="PS50901">
    <property type="entry name" value="FTSK"/>
    <property type="match status" value="1"/>
</dbReference>
<evidence type="ECO:0000256" key="5">
    <source>
        <dbReference type="SAM" id="Phobius"/>
    </source>
</evidence>
<organism evidence="7 8">
    <name type="scientific">Cohnella terricola</name>
    <dbReference type="NCBI Taxonomy" id="1289167"/>
    <lineage>
        <taxon>Bacteria</taxon>
        <taxon>Bacillati</taxon>
        <taxon>Bacillota</taxon>
        <taxon>Bacilli</taxon>
        <taxon>Bacillales</taxon>
        <taxon>Paenibacillaceae</taxon>
        <taxon>Cohnella</taxon>
    </lineage>
</organism>